<evidence type="ECO:0000256" key="2">
    <source>
        <dbReference type="ARBA" id="ARBA00009477"/>
    </source>
</evidence>
<feature type="coiled-coil region" evidence="6">
    <location>
        <begin position="98"/>
        <end position="125"/>
    </location>
</feature>
<organism evidence="9 10">
    <name type="scientific">Pseudobutyrivibrio ruminis</name>
    <dbReference type="NCBI Taxonomy" id="46206"/>
    <lineage>
        <taxon>Bacteria</taxon>
        <taxon>Bacillati</taxon>
        <taxon>Bacillota</taxon>
        <taxon>Clostridia</taxon>
        <taxon>Lachnospirales</taxon>
        <taxon>Lachnospiraceae</taxon>
        <taxon>Pseudobutyrivibrio</taxon>
    </lineage>
</organism>
<comment type="caution">
    <text evidence="9">The sequence shown here is derived from an EMBL/GenBank/DDBJ whole genome shotgun (WGS) entry which is preliminary data.</text>
</comment>
<feature type="coiled-coil region" evidence="6">
    <location>
        <begin position="223"/>
        <end position="320"/>
    </location>
</feature>
<evidence type="ECO:0000256" key="5">
    <source>
        <dbReference type="ARBA" id="ARBA00023136"/>
    </source>
</evidence>
<dbReference type="Gene3D" id="2.40.30.170">
    <property type="match status" value="1"/>
</dbReference>
<evidence type="ECO:0000313" key="9">
    <source>
        <dbReference type="EMBL" id="PHU40707.1"/>
    </source>
</evidence>
<dbReference type="Gene3D" id="2.40.50.100">
    <property type="match status" value="1"/>
</dbReference>
<keyword evidence="5 7" id="KW-0472">Membrane</keyword>
<dbReference type="Pfam" id="PF26002">
    <property type="entry name" value="Beta-barrel_AprE"/>
    <property type="match status" value="1"/>
</dbReference>
<dbReference type="InterPro" id="IPR058982">
    <property type="entry name" value="Beta-barrel_AprE"/>
</dbReference>
<feature type="domain" description="AprE-like beta-barrel" evidence="8">
    <location>
        <begin position="413"/>
        <end position="501"/>
    </location>
</feature>
<dbReference type="PANTHER" id="PTHR30386:SF26">
    <property type="entry name" value="TRANSPORT PROTEIN COMB"/>
    <property type="match status" value="1"/>
</dbReference>
<comment type="similarity">
    <text evidence="2">Belongs to the membrane fusion protein (MFP) (TC 8.A.1) family.</text>
</comment>
<dbReference type="GO" id="GO:0016020">
    <property type="term" value="C:membrane"/>
    <property type="evidence" value="ECO:0007669"/>
    <property type="project" value="UniProtKB-SubCell"/>
</dbReference>
<comment type="subcellular location">
    <subcellularLocation>
        <location evidence="1">Membrane</location>
        <topology evidence="1">Single-pass membrane protein</topology>
    </subcellularLocation>
</comment>
<dbReference type="RefSeq" id="WP_090487329.1">
    <property type="nucleotide sequence ID" value="NZ_PDYH01000014.1"/>
</dbReference>
<evidence type="ECO:0000256" key="4">
    <source>
        <dbReference type="ARBA" id="ARBA00022989"/>
    </source>
</evidence>
<evidence type="ECO:0000256" key="3">
    <source>
        <dbReference type="ARBA" id="ARBA00022692"/>
    </source>
</evidence>
<dbReference type="EMBL" id="PDYH01000014">
    <property type="protein sequence ID" value="PHU40707.1"/>
    <property type="molecule type" value="Genomic_DNA"/>
</dbReference>
<dbReference type="SUPFAM" id="SSF111369">
    <property type="entry name" value="HlyD-like secretion proteins"/>
    <property type="match status" value="1"/>
</dbReference>
<evidence type="ECO:0000256" key="6">
    <source>
        <dbReference type="SAM" id="Coils"/>
    </source>
</evidence>
<dbReference type="Proteomes" id="UP000224317">
    <property type="component" value="Unassembled WGS sequence"/>
</dbReference>
<keyword evidence="4 7" id="KW-1133">Transmembrane helix</keyword>
<dbReference type="AlphaFoldDB" id="A0A2G3EBW3"/>
<feature type="transmembrane region" description="Helical" evidence="7">
    <location>
        <begin position="25"/>
        <end position="45"/>
    </location>
</feature>
<keyword evidence="6" id="KW-0175">Coiled coil</keyword>
<name>A0A2G3EBW3_9FIRM</name>
<protein>
    <recommendedName>
        <fullName evidence="8">AprE-like beta-barrel domain-containing protein</fullName>
    </recommendedName>
</protein>
<evidence type="ECO:0000256" key="7">
    <source>
        <dbReference type="SAM" id="Phobius"/>
    </source>
</evidence>
<evidence type="ECO:0000259" key="8">
    <source>
        <dbReference type="Pfam" id="PF26002"/>
    </source>
</evidence>
<dbReference type="InterPro" id="IPR050739">
    <property type="entry name" value="MFP"/>
</dbReference>
<reference evidence="9" key="1">
    <citation type="submission" date="2017-10" db="EMBL/GenBank/DDBJ databases">
        <title>Resolving the taxonomy of Roseburia spp., Eubacterium rectale and Agathobacter spp. through phylogenomic analysis.</title>
        <authorList>
            <person name="Sheridan P.O."/>
            <person name="Walker A.W."/>
            <person name="Duncan S.H."/>
            <person name="Scott K.P."/>
            <person name="Toole P.W.O."/>
            <person name="Luis P."/>
            <person name="Flint H.J."/>
        </authorList>
    </citation>
    <scope>NUCLEOTIDE SEQUENCE [LARGE SCALE GENOMIC DNA]</scope>
    <source>
        <strain evidence="9">JK10</strain>
    </source>
</reference>
<dbReference type="PANTHER" id="PTHR30386">
    <property type="entry name" value="MEMBRANE FUSION SUBUNIT OF EMRAB-TOLC MULTIDRUG EFFLUX PUMP"/>
    <property type="match status" value="1"/>
</dbReference>
<gene>
    <name evidence="9" type="ORF">CSX00_04900</name>
</gene>
<evidence type="ECO:0000256" key="1">
    <source>
        <dbReference type="ARBA" id="ARBA00004167"/>
    </source>
</evidence>
<keyword evidence="3 7" id="KW-0812">Transmembrane</keyword>
<accession>A0A2G3EBW3</accession>
<evidence type="ECO:0000313" key="10">
    <source>
        <dbReference type="Proteomes" id="UP000224317"/>
    </source>
</evidence>
<keyword evidence="10" id="KW-1185">Reference proteome</keyword>
<proteinExistence type="inferred from homology"/>
<sequence>MKPVFIDIGEISESVEVYESKPNPAIVYTIYTIFLMLVISVIWTVNFKLDNVVKSNGVFKGTDSIFEVSSAVTGCVKEANVEDGQFVEKGDVLFVVNIESLSETIQNYQKEKTDAENRLEILDAYEQSLDTGAGIPDSLKDNPYYDEFVNKRKLLLENISVSSEDLEGKISIYQGSIDNTNETIAVYTEKVEKLTEVKNCILNRENTFQPEETYYYSMVNSYLASYNYNRVQYNNKISEYNNQIDTCNSQISEAEDDEEKEALYEQRNALYSSVENMENELTKALSSLETQQISEIESQIESINNTLLSLNSNLSETQLELNANTTGTAESVKKIAILTEKGNIYTEELTYNEKKDECENYLTSYGIQNDNCTIRAASSGYFYSTEDVKVGTYLNESTTLGKIYPKEESDFYAQIYVENSDIGKIEEGQNVKFEIAAFPSREYGYFEGIVSSISKDITVDQTTGEAYYIVKVACKNMMLSGKDGTEASLKNGMACTAKIIVGERSVINYIIEKLHLK</sequence>
<dbReference type="PRINTS" id="PR01490">
    <property type="entry name" value="RTXTOXIND"/>
</dbReference>